<dbReference type="PROSITE" id="PS51352">
    <property type="entry name" value="THIOREDOXIN_2"/>
    <property type="match status" value="1"/>
</dbReference>
<dbReference type="PANTHER" id="PTHR42801:SF22">
    <property type="entry name" value="PEROXIREDOXIN SLL0755-RELATED"/>
    <property type="match status" value="1"/>
</dbReference>
<reference evidence="11" key="2">
    <citation type="submission" date="2020-09" db="EMBL/GenBank/DDBJ databases">
        <authorList>
            <person name="Sun Q."/>
            <person name="Ohkuma M."/>
        </authorList>
    </citation>
    <scope>NUCLEOTIDE SEQUENCE</scope>
    <source>
        <strain evidence="11">JCM 19596</strain>
    </source>
</reference>
<comment type="similarity">
    <text evidence="8">Belongs to the peroxiredoxin family. BCP/PrxQ subfamily.</text>
</comment>
<keyword evidence="4" id="KW-0560">Oxidoreductase</keyword>
<organism evidence="11 12">
    <name type="scientific">Halocalculus aciditolerans</name>
    <dbReference type="NCBI Taxonomy" id="1383812"/>
    <lineage>
        <taxon>Archaea</taxon>
        <taxon>Methanobacteriati</taxon>
        <taxon>Methanobacteriota</taxon>
        <taxon>Stenosarchaea group</taxon>
        <taxon>Halobacteria</taxon>
        <taxon>Halobacteriales</taxon>
        <taxon>Halobacteriaceae</taxon>
        <taxon>Halocalculus</taxon>
    </lineage>
</organism>
<dbReference type="InterPro" id="IPR050924">
    <property type="entry name" value="Peroxiredoxin_BCP/PrxQ"/>
</dbReference>
<name>A0A830F817_9EURY</name>
<keyword evidence="3" id="KW-0049">Antioxidant</keyword>
<dbReference type="EMBL" id="BMPG01000002">
    <property type="protein sequence ID" value="GGL63803.1"/>
    <property type="molecule type" value="Genomic_DNA"/>
</dbReference>
<dbReference type="Pfam" id="PF00578">
    <property type="entry name" value="AhpC-TSA"/>
    <property type="match status" value="1"/>
</dbReference>
<dbReference type="GO" id="GO:0008379">
    <property type="term" value="F:thioredoxin peroxidase activity"/>
    <property type="evidence" value="ECO:0007669"/>
    <property type="project" value="TreeGrafter"/>
</dbReference>
<evidence type="ECO:0000256" key="5">
    <source>
        <dbReference type="ARBA" id="ARBA00023157"/>
    </source>
</evidence>
<evidence type="ECO:0000256" key="3">
    <source>
        <dbReference type="ARBA" id="ARBA00022862"/>
    </source>
</evidence>
<dbReference type="InterPro" id="IPR036249">
    <property type="entry name" value="Thioredoxin-like_sf"/>
</dbReference>
<keyword evidence="12" id="KW-1185">Reference proteome</keyword>
<comment type="catalytic activity">
    <reaction evidence="9">
        <text>a hydroperoxide + [thioredoxin]-dithiol = an alcohol + [thioredoxin]-disulfide + H2O</text>
        <dbReference type="Rhea" id="RHEA:62620"/>
        <dbReference type="Rhea" id="RHEA-COMP:10698"/>
        <dbReference type="Rhea" id="RHEA-COMP:10700"/>
        <dbReference type="ChEBI" id="CHEBI:15377"/>
        <dbReference type="ChEBI" id="CHEBI:29950"/>
        <dbReference type="ChEBI" id="CHEBI:30879"/>
        <dbReference type="ChEBI" id="CHEBI:35924"/>
        <dbReference type="ChEBI" id="CHEBI:50058"/>
        <dbReference type="EC" id="1.11.1.24"/>
    </reaction>
</comment>
<protein>
    <recommendedName>
        <fullName evidence="1">thioredoxin-dependent peroxiredoxin</fullName>
        <ecNumber evidence="1">1.11.1.24</ecNumber>
    </recommendedName>
    <alternativeName>
        <fullName evidence="7">Thioredoxin peroxidase</fullName>
    </alternativeName>
</protein>
<dbReference type="AlphaFoldDB" id="A0A830F817"/>
<feature type="domain" description="Thioredoxin" evidence="10">
    <location>
        <begin position="7"/>
        <end position="169"/>
    </location>
</feature>
<dbReference type="GO" id="GO:0045454">
    <property type="term" value="P:cell redox homeostasis"/>
    <property type="evidence" value="ECO:0007669"/>
    <property type="project" value="TreeGrafter"/>
</dbReference>
<evidence type="ECO:0000256" key="2">
    <source>
        <dbReference type="ARBA" id="ARBA00022559"/>
    </source>
</evidence>
<dbReference type="PANTHER" id="PTHR42801">
    <property type="entry name" value="THIOREDOXIN-DEPENDENT PEROXIDE REDUCTASE"/>
    <property type="match status" value="1"/>
</dbReference>
<evidence type="ECO:0000259" key="10">
    <source>
        <dbReference type="PROSITE" id="PS51352"/>
    </source>
</evidence>
<dbReference type="SUPFAM" id="SSF52833">
    <property type="entry name" value="Thioredoxin-like"/>
    <property type="match status" value="1"/>
</dbReference>
<gene>
    <name evidence="11" type="ORF">GCM10009039_22120</name>
</gene>
<keyword evidence="6" id="KW-0676">Redox-active center</keyword>
<dbReference type="Gene3D" id="3.40.30.10">
    <property type="entry name" value="Glutaredoxin"/>
    <property type="match status" value="1"/>
</dbReference>
<keyword evidence="2" id="KW-0575">Peroxidase</keyword>
<dbReference type="InterPro" id="IPR013766">
    <property type="entry name" value="Thioredoxin_domain"/>
</dbReference>
<proteinExistence type="inferred from homology"/>
<evidence type="ECO:0000256" key="1">
    <source>
        <dbReference type="ARBA" id="ARBA00013017"/>
    </source>
</evidence>
<accession>A0A830F817</accession>
<dbReference type="OrthoDB" id="165617at2157"/>
<sequence length="178" mass="20016">MSRSTPLAVGDQVAGDASAPLVYPDDTVEERTVASCVEERPTLFVFYTNDFSPDCVTEWCSFRDYTWFSAADRVNIVGVSASRVGTHKRFIDYLGLDFPLFADEDLEITEAFGVRYKAFKLFTRSKRSVFLVDGDRTVRYRWVGESLVDPTRDQPPLEEIRHAVEDATGGTDDAFGFA</sequence>
<evidence type="ECO:0000256" key="4">
    <source>
        <dbReference type="ARBA" id="ARBA00023002"/>
    </source>
</evidence>
<dbReference type="GO" id="GO:0005737">
    <property type="term" value="C:cytoplasm"/>
    <property type="evidence" value="ECO:0007669"/>
    <property type="project" value="TreeGrafter"/>
</dbReference>
<dbReference type="GO" id="GO:0034599">
    <property type="term" value="P:cellular response to oxidative stress"/>
    <property type="evidence" value="ECO:0007669"/>
    <property type="project" value="TreeGrafter"/>
</dbReference>
<keyword evidence="5" id="KW-1015">Disulfide bond</keyword>
<dbReference type="InterPro" id="IPR000866">
    <property type="entry name" value="AhpC/TSA"/>
</dbReference>
<evidence type="ECO:0000256" key="8">
    <source>
        <dbReference type="ARBA" id="ARBA00038489"/>
    </source>
</evidence>
<evidence type="ECO:0000313" key="11">
    <source>
        <dbReference type="EMBL" id="GGL63803.1"/>
    </source>
</evidence>
<evidence type="ECO:0000256" key="9">
    <source>
        <dbReference type="ARBA" id="ARBA00049091"/>
    </source>
</evidence>
<reference evidence="11" key="1">
    <citation type="journal article" date="2014" name="Int. J. Syst. Evol. Microbiol.">
        <title>Complete genome sequence of Corynebacterium casei LMG S-19264T (=DSM 44701T), isolated from a smear-ripened cheese.</title>
        <authorList>
            <consortium name="US DOE Joint Genome Institute (JGI-PGF)"/>
            <person name="Walter F."/>
            <person name="Albersmeier A."/>
            <person name="Kalinowski J."/>
            <person name="Ruckert C."/>
        </authorList>
    </citation>
    <scope>NUCLEOTIDE SEQUENCE</scope>
    <source>
        <strain evidence="11">JCM 19596</strain>
    </source>
</reference>
<evidence type="ECO:0000256" key="6">
    <source>
        <dbReference type="ARBA" id="ARBA00023284"/>
    </source>
</evidence>
<dbReference type="Proteomes" id="UP000607197">
    <property type="component" value="Unassembled WGS sequence"/>
</dbReference>
<dbReference type="EC" id="1.11.1.24" evidence="1"/>
<evidence type="ECO:0000313" key="12">
    <source>
        <dbReference type="Proteomes" id="UP000607197"/>
    </source>
</evidence>
<evidence type="ECO:0000256" key="7">
    <source>
        <dbReference type="ARBA" id="ARBA00032824"/>
    </source>
</evidence>
<comment type="caution">
    <text evidence="11">The sequence shown here is derived from an EMBL/GenBank/DDBJ whole genome shotgun (WGS) entry which is preliminary data.</text>
</comment>
<dbReference type="RefSeq" id="WP_188978879.1">
    <property type="nucleotide sequence ID" value="NZ_BMPG01000002.1"/>
</dbReference>